<dbReference type="PROSITE" id="PS50110">
    <property type="entry name" value="RESPONSE_REGULATORY"/>
    <property type="match status" value="1"/>
</dbReference>
<dbReference type="InterPro" id="IPR001789">
    <property type="entry name" value="Sig_transdc_resp-reg_receiver"/>
</dbReference>
<dbReference type="GO" id="GO:0000160">
    <property type="term" value="P:phosphorelay signal transduction system"/>
    <property type="evidence" value="ECO:0007669"/>
    <property type="project" value="InterPro"/>
</dbReference>
<keyword evidence="1 2" id="KW-0597">Phosphoprotein</keyword>
<dbReference type="CDD" id="cd00156">
    <property type="entry name" value="REC"/>
    <property type="match status" value="1"/>
</dbReference>
<evidence type="ECO:0000313" key="5">
    <source>
        <dbReference type="Proteomes" id="UP000480854"/>
    </source>
</evidence>
<reference evidence="4 5" key="1">
    <citation type="submission" date="2018-07" db="EMBL/GenBank/DDBJ databases">
        <title>Genome sequence of Azospirillum sp. ATCC 49961.</title>
        <authorList>
            <person name="Sant'Anna F.H."/>
            <person name="Baldani J.I."/>
            <person name="Zilli J.E."/>
            <person name="Reis V.M."/>
            <person name="Hartmann A."/>
            <person name="Cruz L."/>
            <person name="de Souza E.M."/>
            <person name="de Oliveira Pedrosa F."/>
            <person name="Passaglia L.M.P."/>
        </authorList>
    </citation>
    <scope>NUCLEOTIDE SEQUENCE [LARGE SCALE GENOMIC DNA]</scope>
    <source>
        <strain evidence="4 5">ATCC 49961</strain>
    </source>
</reference>
<comment type="caution">
    <text evidence="4">The sequence shown here is derived from an EMBL/GenBank/DDBJ whole genome shotgun (WGS) entry which is preliminary data.</text>
</comment>
<dbReference type="OrthoDB" id="7932149at2"/>
<dbReference type="InterPro" id="IPR050595">
    <property type="entry name" value="Bact_response_regulator"/>
</dbReference>
<feature type="modified residue" description="4-aspartylphosphate" evidence="2">
    <location>
        <position position="120"/>
    </location>
</feature>
<evidence type="ECO:0000256" key="2">
    <source>
        <dbReference type="PROSITE-ProRule" id="PRU00169"/>
    </source>
</evidence>
<dbReference type="SMART" id="SM00448">
    <property type="entry name" value="REC"/>
    <property type="match status" value="1"/>
</dbReference>
<dbReference type="AlphaFoldDB" id="A0A9W7NIB7"/>
<proteinExistence type="predicted"/>
<accession>A0A9W7NIB7</accession>
<dbReference type="Pfam" id="PF00072">
    <property type="entry name" value="Response_reg"/>
    <property type="match status" value="1"/>
</dbReference>
<evidence type="ECO:0000256" key="1">
    <source>
        <dbReference type="ARBA" id="ARBA00022553"/>
    </source>
</evidence>
<feature type="domain" description="Response regulatory" evidence="3">
    <location>
        <begin position="69"/>
        <end position="185"/>
    </location>
</feature>
<protein>
    <submittedName>
        <fullName evidence="4">Response regulator</fullName>
    </submittedName>
</protein>
<evidence type="ECO:0000259" key="3">
    <source>
        <dbReference type="PROSITE" id="PS50110"/>
    </source>
</evidence>
<dbReference type="SUPFAM" id="SSF52172">
    <property type="entry name" value="CheY-like"/>
    <property type="match status" value="1"/>
</dbReference>
<dbReference type="EMBL" id="QOKW01000012">
    <property type="protein sequence ID" value="KAA0679491.1"/>
    <property type="molecule type" value="Genomic_DNA"/>
</dbReference>
<sequence length="185" mass="19589">MLRSCGFLVASPVTAVMRCPRPGFRNTGASPCRTRPFLGPVRPGTGTLASEGGLRPVTAANANAYDGKTLVVIEDNAQLRFALTIFLKEHGYTVAAAASYEEAMGLLDAHGGPPDAILTDYDLGDGRTGLDTIRDVHARYGHSISAIVLTSESLPKSIVEIQRLCHRLLHKPVSPATLLDALAAV</sequence>
<gene>
    <name evidence="4" type="ORF">DS843_16260</name>
</gene>
<dbReference type="Proteomes" id="UP000480854">
    <property type="component" value="Unassembled WGS sequence"/>
</dbReference>
<evidence type="ECO:0000313" key="4">
    <source>
        <dbReference type="EMBL" id="KAA0679491.1"/>
    </source>
</evidence>
<keyword evidence="5" id="KW-1185">Reference proteome</keyword>
<dbReference type="InterPro" id="IPR011006">
    <property type="entry name" value="CheY-like_superfamily"/>
</dbReference>
<name>A0A9W7NIB7_9PROT</name>
<dbReference type="PANTHER" id="PTHR44591">
    <property type="entry name" value="STRESS RESPONSE REGULATOR PROTEIN 1"/>
    <property type="match status" value="1"/>
</dbReference>
<dbReference type="Gene3D" id="3.40.50.2300">
    <property type="match status" value="1"/>
</dbReference>
<organism evidence="4 5">
    <name type="scientific">Roseomonas genomospecies 6</name>
    <dbReference type="NCBI Taxonomy" id="214106"/>
    <lineage>
        <taxon>Bacteria</taxon>
        <taxon>Pseudomonadati</taxon>
        <taxon>Pseudomonadota</taxon>
        <taxon>Alphaproteobacteria</taxon>
        <taxon>Acetobacterales</taxon>
        <taxon>Roseomonadaceae</taxon>
        <taxon>Roseomonas</taxon>
    </lineage>
</organism>
<dbReference type="PANTHER" id="PTHR44591:SF23">
    <property type="entry name" value="CHEY SUBFAMILY"/>
    <property type="match status" value="1"/>
</dbReference>